<evidence type="ECO:0000256" key="1">
    <source>
        <dbReference type="SAM" id="MobiDB-lite"/>
    </source>
</evidence>
<evidence type="ECO:0000313" key="3">
    <source>
        <dbReference type="EMBL" id="GAA1979121.1"/>
    </source>
</evidence>
<dbReference type="PROSITE" id="PS51354">
    <property type="entry name" value="GLUTAREDOXIN_2"/>
    <property type="match status" value="1"/>
</dbReference>
<keyword evidence="4" id="KW-1185">Reference proteome</keyword>
<feature type="region of interest" description="Disordered" evidence="1">
    <location>
        <begin position="91"/>
        <end position="114"/>
    </location>
</feature>
<sequence>MISVTVYSTGPSCPQCKFTCKRLDDLGVVFSVVDITEDGREGLRHFLTEDLGYSQAPVVMVDGEPENHWSGFRAALIDLIAARAAEERAQADAVEAPLDRQPGGEHATTYALDPSASGSRIGVLLGR</sequence>
<evidence type="ECO:0000313" key="4">
    <source>
        <dbReference type="Proteomes" id="UP001500326"/>
    </source>
</evidence>
<comment type="caution">
    <text evidence="3">The sequence shown here is derived from an EMBL/GenBank/DDBJ whole genome shotgun (WGS) entry which is preliminary data.</text>
</comment>
<dbReference type="SUPFAM" id="SSF52833">
    <property type="entry name" value="Thioredoxin-like"/>
    <property type="match status" value="1"/>
</dbReference>
<gene>
    <name evidence="3" type="ORF">GCM10009777_10480</name>
</gene>
<protein>
    <recommendedName>
        <fullName evidence="2">Glutaredoxin domain-containing protein</fullName>
    </recommendedName>
</protein>
<reference evidence="3 4" key="1">
    <citation type="journal article" date="2019" name="Int. J. Syst. Evol. Microbiol.">
        <title>The Global Catalogue of Microorganisms (GCM) 10K type strain sequencing project: providing services to taxonomists for standard genome sequencing and annotation.</title>
        <authorList>
            <consortium name="The Broad Institute Genomics Platform"/>
            <consortium name="The Broad Institute Genome Sequencing Center for Infectious Disease"/>
            <person name="Wu L."/>
            <person name="Ma J."/>
        </authorList>
    </citation>
    <scope>NUCLEOTIDE SEQUENCE [LARGE SCALE GENOMIC DNA]</scope>
    <source>
        <strain evidence="3 4">JCM 14902</strain>
    </source>
</reference>
<dbReference type="Pfam" id="PF00462">
    <property type="entry name" value="Glutaredoxin"/>
    <property type="match status" value="1"/>
</dbReference>
<proteinExistence type="predicted"/>
<dbReference type="InterPro" id="IPR036249">
    <property type="entry name" value="Thioredoxin-like_sf"/>
</dbReference>
<dbReference type="Gene3D" id="3.40.30.10">
    <property type="entry name" value="Glutaredoxin"/>
    <property type="match status" value="1"/>
</dbReference>
<evidence type="ECO:0000259" key="2">
    <source>
        <dbReference type="Pfam" id="PF00462"/>
    </source>
</evidence>
<dbReference type="RefSeq" id="WP_344059212.1">
    <property type="nucleotide sequence ID" value="NZ_BAAAOH010000001.1"/>
</dbReference>
<dbReference type="EMBL" id="BAAAOH010000001">
    <property type="protein sequence ID" value="GAA1979121.1"/>
    <property type="molecule type" value="Genomic_DNA"/>
</dbReference>
<name>A0ABN2S2K8_9MICO</name>
<feature type="domain" description="Glutaredoxin" evidence="2">
    <location>
        <begin position="4"/>
        <end position="64"/>
    </location>
</feature>
<organism evidence="3 4">
    <name type="scientific">Microbacterium pumilum</name>
    <dbReference type="NCBI Taxonomy" id="344165"/>
    <lineage>
        <taxon>Bacteria</taxon>
        <taxon>Bacillati</taxon>
        <taxon>Actinomycetota</taxon>
        <taxon>Actinomycetes</taxon>
        <taxon>Micrococcales</taxon>
        <taxon>Microbacteriaceae</taxon>
        <taxon>Microbacterium</taxon>
    </lineage>
</organism>
<accession>A0ABN2S2K8</accession>
<dbReference type="InterPro" id="IPR002109">
    <property type="entry name" value="Glutaredoxin"/>
</dbReference>
<dbReference type="Proteomes" id="UP001500326">
    <property type="component" value="Unassembled WGS sequence"/>
</dbReference>
<dbReference type="CDD" id="cd02976">
    <property type="entry name" value="NrdH"/>
    <property type="match status" value="1"/>
</dbReference>